<evidence type="ECO:0000313" key="2">
    <source>
        <dbReference type="Proteomes" id="UP000386466"/>
    </source>
</evidence>
<organism evidence="1 2">
    <name type="scientific">Lynx pardinus</name>
    <name type="common">Iberian lynx</name>
    <name type="synonym">Felis pardina</name>
    <dbReference type="NCBI Taxonomy" id="191816"/>
    <lineage>
        <taxon>Eukaryota</taxon>
        <taxon>Metazoa</taxon>
        <taxon>Chordata</taxon>
        <taxon>Craniata</taxon>
        <taxon>Vertebrata</taxon>
        <taxon>Euteleostomi</taxon>
        <taxon>Mammalia</taxon>
        <taxon>Eutheria</taxon>
        <taxon>Laurasiatheria</taxon>
        <taxon>Carnivora</taxon>
        <taxon>Feliformia</taxon>
        <taxon>Felidae</taxon>
        <taxon>Felinae</taxon>
        <taxon>Lynx</taxon>
    </lineage>
</organism>
<protein>
    <submittedName>
        <fullName evidence="1">Uncharacterized protein</fullName>
    </submittedName>
</protein>
<dbReference type="AlphaFoldDB" id="A0A485NUY5"/>
<feature type="non-terminal residue" evidence="1">
    <location>
        <position position="1"/>
    </location>
</feature>
<accession>A0A485NUY5</accession>
<proteinExistence type="predicted"/>
<name>A0A485NUY5_LYNPA</name>
<sequence length="75" mass="8647">GTPNSDLVEKDNGRLKVGRKHVENGMDKEEEINHNMSSRLECRGMYVEIEDCLKDFQIVGEVNHQEFRVSAGDRR</sequence>
<keyword evidence="2" id="KW-1185">Reference proteome</keyword>
<gene>
    <name evidence="1" type="ORF">LYPA_23C000889</name>
</gene>
<evidence type="ECO:0000313" key="1">
    <source>
        <dbReference type="EMBL" id="VFV36267.1"/>
    </source>
</evidence>
<dbReference type="EMBL" id="CAAGRJ010022546">
    <property type="protein sequence ID" value="VFV36267.1"/>
    <property type="molecule type" value="Genomic_DNA"/>
</dbReference>
<reference evidence="1 2" key="1">
    <citation type="submission" date="2019-01" db="EMBL/GenBank/DDBJ databases">
        <authorList>
            <person name="Alioto T."/>
            <person name="Alioto T."/>
        </authorList>
    </citation>
    <scope>NUCLEOTIDE SEQUENCE [LARGE SCALE GENOMIC DNA]</scope>
</reference>
<dbReference type="Proteomes" id="UP000386466">
    <property type="component" value="Unassembled WGS sequence"/>
</dbReference>